<accession>A0A7C8FZS3</accession>
<name>A0A7C8FZS3_9ACTN</name>
<dbReference type="InterPro" id="IPR020945">
    <property type="entry name" value="DMSO/NO3_reduct_chaperone"/>
</dbReference>
<keyword evidence="3" id="KW-1185">Reference proteome</keyword>
<reference evidence="2 3" key="1">
    <citation type="submission" date="2019-09" db="EMBL/GenBank/DDBJ databases">
        <title>Whole genome shotgun sequencing (WGS) of Ellagibacter isourolithinifaciens DSM 104140(T) and Adlercreutzia muris DSM 29508(T).</title>
        <authorList>
            <person name="Stoll D.A."/>
            <person name="Danylec N."/>
            <person name="Huch M."/>
        </authorList>
    </citation>
    <scope>NUCLEOTIDE SEQUENCE [LARGE SCALE GENOMIC DNA]</scope>
    <source>
        <strain evidence="2 3">DSM 29508</strain>
    </source>
</reference>
<dbReference type="Gene3D" id="1.10.3480.10">
    <property type="entry name" value="TorD-like"/>
    <property type="match status" value="1"/>
</dbReference>
<dbReference type="EMBL" id="WAJS01000024">
    <property type="protein sequence ID" value="KAB1644674.1"/>
    <property type="molecule type" value="Genomic_DNA"/>
</dbReference>
<sequence>MTDEELQAAQVALSLAARLLYNEPTDDDVVDYMQPGLFAEAPFGMEDDVVRAGLAAMDGWCRETAAAVKCDPLVLQDRAADLRSDWLNLLVGPGEPKAPSWAGYYLNPGSAILGESSLAVRRLYRQYGFEVERQNREPDDHLGLMLGFISLLIQREWNEPTKAALGPGDASGGSRESAVAQCQTQLLQRFILPWLPSWRWSVERFARTEFYRGAGGMVFGLVRAYAARFGFRYVDEEEHPRFELVR</sequence>
<evidence type="ECO:0000313" key="2">
    <source>
        <dbReference type="EMBL" id="KAB1644674.1"/>
    </source>
</evidence>
<evidence type="ECO:0000256" key="1">
    <source>
        <dbReference type="ARBA" id="ARBA00023186"/>
    </source>
</evidence>
<keyword evidence="1" id="KW-0143">Chaperone</keyword>
<gene>
    <name evidence="2" type="ORF">F8D48_08110</name>
</gene>
<dbReference type="SUPFAM" id="SSF89155">
    <property type="entry name" value="TorD-like"/>
    <property type="match status" value="1"/>
</dbReference>
<protein>
    <submittedName>
        <fullName evidence="2">Molecular chaperone TorD</fullName>
    </submittedName>
</protein>
<proteinExistence type="predicted"/>
<dbReference type="InterPro" id="IPR050289">
    <property type="entry name" value="TorD/DmsD_chaperones"/>
</dbReference>
<dbReference type="Proteomes" id="UP000479639">
    <property type="component" value="Unassembled WGS sequence"/>
</dbReference>
<dbReference type="PANTHER" id="PTHR34227:SF13">
    <property type="entry name" value="TAT PROOFREADING CHAPERONE DMSD-RELATED"/>
    <property type="match status" value="1"/>
</dbReference>
<dbReference type="InterPro" id="IPR036411">
    <property type="entry name" value="TorD-like_sf"/>
</dbReference>
<dbReference type="RefSeq" id="WP_151431086.1">
    <property type="nucleotide sequence ID" value="NZ_JANJZI010000010.1"/>
</dbReference>
<dbReference type="PANTHER" id="PTHR34227">
    <property type="entry name" value="CHAPERONE PROTEIN YCDY"/>
    <property type="match status" value="1"/>
</dbReference>
<dbReference type="Pfam" id="PF02613">
    <property type="entry name" value="Nitrate_red_del"/>
    <property type="match status" value="1"/>
</dbReference>
<evidence type="ECO:0000313" key="3">
    <source>
        <dbReference type="Proteomes" id="UP000479639"/>
    </source>
</evidence>
<organism evidence="2 3">
    <name type="scientific">Adlercreutzia muris</name>
    <dbReference type="NCBI Taxonomy" id="1796610"/>
    <lineage>
        <taxon>Bacteria</taxon>
        <taxon>Bacillati</taxon>
        <taxon>Actinomycetota</taxon>
        <taxon>Coriobacteriia</taxon>
        <taxon>Eggerthellales</taxon>
        <taxon>Eggerthellaceae</taxon>
        <taxon>Adlercreutzia</taxon>
    </lineage>
</organism>
<dbReference type="AlphaFoldDB" id="A0A7C8FZS3"/>
<comment type="caution">
    <text evidence="2">The sequence shown here is derived from an EMBL/GenBank/DDBJ whole genome shotgun (WGS) entry which is preliminary data.</text>
</comment>